<dbReference type="Gene3D" id="3.30.300.20">
    <property type="match status" value="1"/>
</dbReference>
<keyword evidence="6" id="KW-0963">Cytoplasm</keyword>
<dbReference type="NCBIfam" id="NF000908">
    <property type="entry name" value="PRK00089.1"/>
    <property type="match status" value="1"/>
</dbReference>
<comment type="similarity">
    <text evidence="1 6 7 8">Belongs to the TRAFAC class TrmE-Era-EngA-EngB-Septin-like GTPase superfamily. Era GTPase family.</text>
</comment>
<dbReference type="GO" id="GO:0003924">
    <property type="term" value="F:GTPase activity"/>
    <property type="evidence" value="ECO:0007669"/>
    <property type="project" value="UniProtKB-UniRule"/>
</dbReference>
<feature type="region of interest" description="G1" evidence="7">
    <location>
        <begin position="38"/>
        <end position="45"/>
    </location>
</feature>
<dbReference type="HAMAP" id="MF_00367">
    <property type="entry name" value="GTPase_Era"/>
    <property type="match status" value="1"/>
</dbReference>
<comment type="subcellular location">
    <subcellularLocation>
        <location evidence="6">Cytoplasm</location>
    </subcellularLocation>
    <subcellularLocation>
        <location evidence="6">Cell membrane</location>
        <topology evidence="6">Peripheral membrane protein</topology>
    </subcellularLocation>
</comment>
<dbReference type="InterPro" id="IPR005225">
    <property type="entry name" value="Small_GTP-bd"/>
</dbReference>
<dbReference type="EMBL" id="GG693868">
    <property type="protein sequence ID" value="EES53180.1"/>
    <property type="molecule type" value="Genomic_DNA"/>
</dbReference>
<dbReference type="InterPro" id="IPR005662">
    <property type="entry name" value="GTPase_Era-like"/>
</dbReference>
<proteinExistence type="inferred from homology"/>
<comment type="function">
    <text evidence="6">An essential GTPase that binds both GDP and GTP, with rapid nucleotide exchange. Plays a role in 16S rRNA processing and 30S ribosomal subunit biogenesis and possibly also in cell cycle regulation and energy metabolism.</text>
</comment>
<dbReference type="SUPFAM" id="SSF54814">
    <property type="entry name" value="Prokaryotic type KH domain (KH-domain type II)"/>
    <property type="match status" value="1"/>
</dbReference>
<dbReference type="SUPFAM" id="SSF52540">
    <property type="entry name" value="P-loop containing nucleoside triphosphate hydrolases"/>
    <property type="match status" value="1"/>
</dbReference>
<dbReference type="PROSITE" id="PS51713">
    <property type="entry name" value="G_ERA"/>
    <property type="match status" value="1"/>
</dbReference>
<dbReference type="InterPro" id="IPR009019">
    <property type="entry name" value="KH_sf_prok-type"/>
</dbReference>
<feature type="binding site" evidence="6">
    <location>
        <begin position="85"/>
        <end position="89"/>
    </location>
    <ligand>
        <name>GTP</name>
        <dbReference type="ChEBI" id="CHEBI:37565"/>
    </ligand>
</feature>
<evidence type="ECO:0000256" key="3">
    <source>
        <dbReference type="ARBA" id="ARBA00022741"/>
    </source>
</evidence>
<dbReference type="GO" id="GO:0005525">
    <property type="term" value="F:GTP binding"/>
    <property type="evidence" value="ECO:0007669"/>
    <property type="project" value="UniProtKB-UniRule"/>
</dbReference>
<dbReference type="CDD" id="cd22534">
    <property type="entry name" value="KH-II_Era"/>
    <property type="match status" value="1"/>
</dbReference>
<evidence type="ECO:0000259" key="10">
    <source>
        <dbReference type="PROSITE" id="PS50823"/>
    </source>
</evidence>
<keyword evidence="3 6" id="KW-0547">Nucleotide-binding</keyword>
<accession>C6HW75</accession>
<dbReference type="CDD" id="cd04163">
    <property type="entry name" value="Era"/>
    <property type="match status" value="1"/>
</dbReference>
<feature type="region of interest" description="Disordered" evidence="9">
    <location>
        <begin position="1"/>
        <end position="27"/>
    </location>
</feature>
<evidence type="ECO:0000256" key="7">
    <source>
        <dbReference type="PROSITE-ProRule" id="PRU01050"/>
    </source>
</evidence>
<evidence type="ECO:0000256" key="2">
    <source>
        <dbReference type="ARBA" id="ARBA00020484"/>
    </source>
</evidence>
<gene>
    <name evidence="6" type="primary">era</name>
    <name evidence="12" type="ORF">UBAL3_80290056</name>
</gene>
<keyword evidence="6" id="KW-0472">Membrane</keyword>
<evidence type="ECO:0000256" key="4">
    <source>
        <dbReference type="ARBA" id="ARBA00022884"/>
    </source>
</evidence>
<keyword evidence="6" id="KW-1003">Cell membrane</keyword>
<dbReference type="PROSITE" id="PS50823">
    <property type="entry name" value="KH_TYPE_2"/>
    <property type="match status" value="1"/>
</dbReference>
<dbReference type="InterPro" id="IPR004044">
    <property type="entry name" value="KH_dom_type_2"/>
</dbReference>
<dbReference type="GO" id="GO:0043024">
    <property type="term" value="F:ribosomal small subunit binding"/>
    <property type="evidence" value="ECO:0007669"/>
    <property type="project" value="TreeGrafter"/>
</dbReference>
<dbReference type="GO" id="GO:0000028">
    <property type="term" value="P:ribosomal small subunit assembly"/>
    <property type="evidence" value="ECO:0007669"/>
    <property type="project" value="TreeGrafter"/>
</dbReference>
<keyword evidence="13" id="KW-1185">Reference proteome</keyword>
<protein>
    <recommendedName>
        <fullName evidence="2 6">GTPase Era</fullName>
    </recommendedName>
</protein>
<reference evidence="12 13" key="1">
    <citation type="journal article" date="2009" name="Appl. Environ. Microbiol.">
        <title>Community genomic and proteomic analyses of chemoautotrophic iron-oxidizing "Leptospirillum rubarum" (Group II) and "Leptospirillum ferrodiazotrophum" (Group III) bacteria in acid mine drainage biofilms.</title>
        <authorList>
            <person name="Goltsman D.S."/>
            <person name="Denef V.J."/>
            <person name="Singer S.W."/>
            <person name="VerBerkmoes N.C."/>
            <person name="Lefsrud M."/>
            <person name="Mueller R.S."/>
            <person name="Dick G.J."/>
            <person name="Sun C.L."/>
            <person name="Wheeler K.E."/>
            <person name="Zemla A."/>
            <person name="Baker B.J."/>
            <person name="Hauser L."/>
            <person name="Land M."/>
            <person name="Shah M.B."/>
            <person name="Thelen M.P."/>
            <person name="Hettich R.L."/>
            <person name="Banfield J.F."/>
        </authorList>
    </citation>
    <scope>NUCLEOTIDE SEQUENCE [LARGE SCALE GENOMIC DNA]</scope>
</reference>
<feature type="domain" description="Era-type G" evidence="11">
    <location>
        <begin position="30"/>
        <end position="209"/>
    </location>
</feature>
<keyword evidence="5 6" id="KW-0342">GTP-binding</keyword>
<feature type="domain" description="KH type-2" evidence="10">
    <location>
        <begin position="240"/>
        <end position="319"/>
    </location>
</feature>
<dbReference type="GO" id="GO:0005886">
    <property type="term" value="C:plasma membrane"/>
    <property type="evidence" value="ECO:0007669"/>
    <property type="project" value="UniProtKB-SubCell"/>
</dbReference>
<feature type="binding site" evidence="6">
    <location>
        <begin position="155"/>
        <end position="158"/>
    </location>
    <ligand>
        <name>GTP</name>
        <dbReference type="ChEBI" id="CHEBI:37565"/>
    </ligand>
</feature>
<dbReference type="PANTHER" id="PTHR42698:SF1">
    <property type="entry name" value="GTPASE ERA, MITOCHONDRIAL"/>
    <property type="match status" value="1"/>
</dbReference>
<feature type="region of interest" description="G5" evidence="7">
    <location>
        <begin position="188"/>
        <end position="190"/>
    </location>
</feature>
<feature type="binding site" evidence="6">
    <location>
        <begin position="38"/>
        <end position="45"/>
    </location>
    <ligand>
        <name>GTP</name>
        <dbReference type="ChEBI" id="CHEBI:37565"/>
    </ligand>
</feature>
<evidence type="ECO:0000259" key="11">
    <source>
        <dbReference type="PROSITE" id="PS51713"/>
    </source>
</evidence>
<keyword evidence="6" id="KW-0699">rRNA-binding</keyword>
<dbReference type="InterPro" id="IPR015946">
    <property type="entry name" value="KH_dom-like_a/b"/>
</dbReference>
<dbReference type="PANTHER" id="PTHR42698">
    <property type="entry name" value="GTPASE ERA"/>
    <property type="match status" value="1"/>
</dbReference>
<dbReference type="InterPro" id="IPR030388">
    <property type="entry name" value="G_ERA_dom"/>
</dbReference>
<dbReference type="InterPro" id="IPR027417">
    <property type="entry name" value="P-loop_NTPase"/>
</dbReference>
<feature type="region of interest" description="G2" evidence="7">
    <location>
        <begin position="64"/>
        <end position="68"/>
    </location>
</feature>
<dbReference type="AlphaFoldDB" id="C6HW75"/>
<dbReference type="Pfam" id="PF07650">
    <property type="entry name" value="KH_2"/>
    <property type="match status" value="1"/>
</dbReference>
<evidence type="ECO:0000313" key="12">
    <source>
        <dbReference type="EMBL" id="EES53180.1"/>
    </source>
</evidence>
<dbReference type="PRINTS" id="PR00326">
    <property type="entry name" value="GTP1OBG"/>
</dbReference>
<dbReference type="Gene3D" id="3.40.50.300">
    <property type="entry name" value="P-loop containing nucleotide triphosphate hydrolases"/>
    <property type="match status" value="1"/>
</dbReference>
<feature type="region of interest" description="G3" evidence="7">
    <location>
        <begin position="85"/>
        <end position="88"/>
    </location>
</feature>
<dbReference type="Pfam" id="PF01926">
    <property type="entry name" value="MMR_HSR1"/>
    <property type="match status" value="1"/>
</dbReference>
<dbReference type="GO" id="GO:0070181">
    <property type="term" value="F:small ribosomal subunit rRNA binding"/>
    <property type="evidence" value="ECO:0007669"/>
    <property type="project" value="UniProtKB-UniRule"/>
</dbReference>
<dbReference type="NCBIfam" id="TIGR00231">
    <property type="entry name" value="small_GTP"/>
    <property type="match status" value="1"/>
</dbReference>
<sequence>MSKKKGRAPGPTAADELESVRGKEAPPSGRAGLVAVVGLPNAGKSTLVNALVGEKVSAVSATPQTTRTLIRGIRTEERGQAIFLDTPGFHQSGPLLNQQMGERLSAALAEAHVVLWVVDITSKKRDRDFARFLDLIRAPRRGEGGANPPLIVALTKIDRLGPTNMIPSLLEFSREMERHHIVGEIVPLSGLKGANLDPLCDLLFQALPEGEPLFDPEWFTSQTMREMVREIVQEKIFSLLYEEVPHQCAVAVEEFLEPGPDEKATRIEGSILVERDSQKGIVVGARGETIRTISQRAREEIERLTGTPVYLRLVVRVVPDWRDRPAILRELGYLQ</sequence>
<evidence type="ECO:0000256" key="8">
    <source>
        <dbReference type="RuleBase" id="RU003761"/>
    </source>
</evidence>
<evidence type="ECO:0000256" key="9">
    <source>
        <dbReference type="SAM" id="MobiDB-lite"/>
    </source>
</evidence>
<evidence type="ECO:0000256" key="5">
    <source>
        <dbReference type="ARBA" id="ARBA00023134"/>
    </source>
</evidence>
<dbReference type="InterPro" id="IPR006073">
    <property type="entry name" value="GTP-bd"/>
</dbReference>
<evidence type="ECO:0000313" key="13">
    <source>
        <dbReference type="Proteomes" id="UP000009374"/>
    </source>
</evidence>
<dbReference type="GO" id="GO:0005829">
    <property type="term" value="C:cytosol"/>
    <property type="evidence" value="ECO:0007669"/>
    <property type="project" value="TreeGrafter"/>
</dbReference>
<keyword evidence="6" id="KW-0690">Ribosome biogenesis</keyword>
<name>C6HW75_9BACT</name>
<feature type="region of interest" description="G4" evidence="7">
    <location>
        <begin position="155"/>
        <end position="158"/>
    </location>
</feature>
<evidence type="ECO:0000256" key="1">
    <source>
        <dbReference type="ARBA" id="ARBA00007921"/>
    </source>
</evidence>
<comment type="subunit">
    <text evidence="6">Monomer.</text>
</comment>
<dbReference type="Proteomes" id="UP000009374">
    <property type="component" value="Unassembled WGS sequence"/>
</dbReference>
<evidence type="ECO:0000256" key="6">
    <source>
        <dbReference type="HAMAP-Rule" id="MF_00367"/>
    </source>
</evidence>
<dbReference type="NCBIfam" id="TIGR00436">
    <property type="entry name" value="era"/>
    <property type="match status" value="1"/>
</dbReference>
<keyword evidence="4 6" id="KW-0694">RNA-binding</keyword>
<organism evidence="12 13">
    <name type="scientific">Leptospirillum ferrodiazotrophum</name>
    <dbReference type="NCBI Taxonomy" id="412449"/>
    <lineage>
        <taxon>Bacteria</taxon>
        <taxon>Pseudomonadati</taxon>
        <taxon>Nitrospirota</taxon>
        <taxon>Nitrospiria</taxon>
        <taxon>Nitrospirales</taxon>
        <taxon>Nitrospiraceae</taxon>
        <taxon>Leptospirillum</taxon>
    </lineage>
</organism>